<reference evidence="1 2" key="1">
    <citation type="submission" date="2015-10" db="EMBL/GenBank/DDBJ databases">
        <title>Genomic differences between typical nodule nitrogen-fixing rhizobial strains and those coming from bean seeds.</title>
        <authorList>
            <person name="Peralta H."/>
            <person name="Aguilar-Vera A."/>
            <person name="Diaz R."/>
            <person name="Mora Y."/>
            <person name="Martinez-Batallar G."/>
            <person name="Salazar E."/>
            <person name="Vargas-Lagunas C."/>
            <person name="Encarnacion S."/>
            <person name="Girard L."/>
            <person name="Mora J."/>
        </authorList>
    </citation>
    <scope>NUCLEOTIDE SEQUENCE [LARGE SCALE GENOMIC DNA]</scope>
    <source>
        <strain evidence="1 2">CFNEI 73</strain>
        <plasmid evidence="1 2">C</plasmid>
    </source>
</reference>
<protein>
    <submittedName>
        <fullName evidence="1">Uncharacterized protein</fullName>
    </submittedName>
</protein>
<keyword evidence="2" id="KW-1185">Reference proteome</keyword>
<evidence type="ECO:0000313" key="1">
    <source>
        <dbReference type="EMBL" id="APG95519.1"/>
    </source>
</evidence>
<name>A0A1L3LZH8_9HYPH</name>
<geneLocation type="plasmid" evidence="1 2">
    <name>C</name>
</geneLocation>
<accession>A0A1L3LZH8</accession>
<keyword evidence="1" id="KW-0614">Plasmid</keyword>
<proteinExistence type="predicted"/>
<dbReference type="Proteomes" id="UP000182306">
    <property type="component" value="Plasmid C"/>
</dbReference>
<organism evidence="1 2">
    <name type="scientific">Sinorhizobium americanum</name>
    <dbReference type="NCBI Taxonomy" id="194963"/>
    <lineage>
        <taxon>Bacteria</taxon>
        <taxon>Pseudomonadati</taxon>
        <taxon>Pseudomonadota</taxon>
        <taxon>Alphaproteobacteria</taxon>
        <taxon>Hyphomicrobiales</taxon>
        <taxon>Rhizobiaceae</taxon>
        <taxon>Sinorhizobium/Ensifer group</taxon>
        <taxon>Sinorhizobium</taxon>
    </lineage>
</organism>
<evidence type="ECO:0000313" key="2">
    <source>
        <dbReference type="Proteomes" id="UP000182306"/>
    </source>
</evidence>
<sequence length="40" mass="4515">MQRQSASNDQQCSRHDPRRFHIIVLSPIGSSFVFEANAAI</sequence>
<dbReference type="AlphaFoldDB" id="A0A1L3LZH8"/>
<dbReference type="KEGG" id="same:SAMCFNEI73_pC1817"/>
<gene>
    <name evidence="1" type="ORF">SAMCFNEI73_pC1817</name>
</gene>
<dbReference type="EMBL" id="CP013110">
    <property type="protein sequence ID" value="APG95519.1"/>
    <property type="molecule type" value="Genomic_DNA"/>
</dbReference>